<evidence type="ECO:0000256" key="1">
    <source>
        <dbReference type="ARBA" id="ARBA00009913"/>
    </source>
</evidence>
<dbReference type="Pfam" id="PF00239">
    <property type="entry name" value="Resolvase"/>
    <property type="match status" value="1"/>
</dbReference>
<dbReference type="SUPFAM" id="SSF46689">
    <property type="entry name" value="Homeodomain-like"/>
    <property type="match status" value="1"/>
</dbReference>
<dbReference type="PROSITE" id="PS00398">
    <property type="entry name" value="RECOMBINASES_2"/>
    <property type="match status" value="1"/>
</dbReference>
<dbReference type="SMART" id="SM00857">
    <property type="entry name" value="Resolvase"/>
    <property type="match status" value="1"/>
</dbReference>
<dbReference type="RefSeq" id="WP_265385144.1">
    <property type="nucleotide sequence ID" value="NZ_CP110618.1"/>
</dbReference>
<reference evidence="7" key="1">
    <citation type="submission" date="2022-10" db="EMBL/GenBank/DDBJ databases">
        <title>Rhodococcus sp.75.</title>
        <authorList>
            <person name="Sun M."/>
        </authorList>
    </citation>
    <scope>NUCLEOTIDE SEQUENCE</scope>
    <source>
        <strain evidence="7">75</strain>
        <plasmid evidence="7">unnamed3</plasmid>
    </source>
</reference>
<accession>A0ABY6P5U8</accession>
<keyword evidence="3" id="KW-0238">DNA-binding</keyword>
<evidence type="ECO:0000256" key="4">
    <source>
        <dbReference type="ARBA" id="ARBA00023172"/>
    </source>
</evidence>
<evidence type="ECO:0000256" key="3">
    <source>
        <dbReference type="ARBA" id="ARBA00023125"/>
    </source>
</evidence>
<keyword evidence="7" id="KW-0614">Plasmid</keyword>
<feature type="domain" description="Resolvase/invertase-type recombinase catalytic" evidence="6">
    <location>
        <begin position="3"/>
        <end position="136"/>
    </location>
</feature>
<keyword evidence="4" id="KW-0233">DNA recombination</keyword>
<evidence type="ECO:0000313" key="7">
    <source>
        <dbReference type="EMBL" id="UZJ27040.1"/>
    </source>
</evidence>
<dbReference type="Gene3D" id="3.40.50.1390">
    <property type="entry name" value="Resolvase, N-terminal catalytic domain"/>
    <property type="match status" value="1"/>
</dbReference>
<protein>
    <submittedName>
        <fullName evidence="7">Recombinase family protein</fullName>
    </submittedName>
</protein>
<feature type="active site" description="O-(5'-phospho-DNA)-serine intermediate" evidence="5">
    <location>
        <position position="11"/>
    </location>
</feature>
<dbReference type="InterPro" id="IPR036162">
    <property type="entry name" value="Resolvase-like_N_sf"/>
</dbReference>
<evidence type="ECO:0000259" key="6">
    <source>
        <dbReference type="PROSITE" id="PS51736"/>
    </source>
</evidence>
<dbReference type="InterPro" id="IPR006119">
    <property type="entry name" value="Resolv_N"/>
</dbReference>
<proteinExistence type="inferred from homology"/>
<sequence>MGELLGYARVSTLEQDAALQHDALSAAGCFRSWTDTASGSLTDRPEFGSVMDALRPGDTLVVWRLDRLGRSLPHLIETVRGLAERGIGFRSLQEAIDTTTPGGRLVFHIFGSLAEFERDLIRERTMAGLAAARRRGRVGGRPTVMTAAKTKQAQRMVTAGTPLTEVADVLGVSRTTLYRHLKTQPAMTPAAAAAPTPVVAVPPVAAGAGRSSRACPSCGLEPSTRAEAAQLRADLAVRWLHPDPTTPGAVVEARHCRSCHPRGQVVDVECTRCGDGPIVTGVLAEDSTPGSVAYPARRWLVAAGWSTALELVCPEH</sequence>
<dbReference type="Proteomes" id="UP001164965">
    <property type="component" value="Plasmid unnamed3"/>
</dbReference>
<geneLocation type="plasmid" evidence="7 8">
    <name>unnamed3</name>
</geneLocation>
<dbReference type="InterPro" id="IPR006120">
    <property type="entry name" value="Resolvase_HTH_dom"/>
</dbReference>
<dbReference type="InterPro" id="IPR006118">
    <property type="entry name" value="Recombinase_CS"/>
</dbReference>
<evidence type="ECO:0000256" key="5">
    <source>
        <dbReference type="PROSITE-ProRule" id="PRU10137"/>
    </source>
</evidence>
<dbReference type="PANTHER" id="PTHR30461:SF2">
    <property type="entry name" value="SERINE RECOMBINASE PINE-RELATED"/>
    <property type="match status" value="1"/>
</dbReference>
<comment type="similarity">
    <text evidence="1">Belongs to the site-specific recombinase resolvase family.</text>
</comment>
<organism evidence="7 8">
    <name type="scientific">Rhodococcus antarcticus</name>
    <dbReference type="NCBI Taxonomy" id="2987751"/>
    <lineage>
        <taxon>Bacteria</taxon>
        <taxon>Bacillati</taxon>
        <taxon>Actinomycetota</taxon>
        <taxon>Actinomycetes</taxon>
        <taxon>Mycobacteriales</taxon>
        <taxon>Nocardiaceae</taxon>
        <taxon>Rhodococcus</taxon>
    </lineage>
</organism>
<gene>
    <name evidence="7" type="ORF">RHODO2019_19110</name>
</gene>
<evidence type="ECO:0000313" key="8">
    <source>
        <dbReference type="Proteomes" id="UP001164965"/>
    </source>
</evidence>
<dbReference type="PROSITE" id="PS00397">
    <property type="entry name" value="RECOMBINASES_1"/>
    <property type="match status" value="1"/>
</dbReference>
<dbReference type="CDD" id="cd03768">
    <property type="entry name" value="SR_ResInv"/>
    <property type="match status" value="1"/>
</dbReference>
<name>A0ABY6P5U8_9NOCA</name>
<evidence type="ECO:0000256" key="2">
    <source>
        <dbReference type="ARBA" id="ARBA00022908"/>
    </source>
</evidence>
<dbReference type="InterPro" id="IPR009057">
    <property type="entry name" value="Homeodomain-like_sf"/>
</dbReference>
<dbReference type="CDD" id="cd00569">
    <property type="entry name" value="HTH_Hin_like"/>
    <property type="match status" value="1"/>
</dbReference>
<dbReference type="Gene3D" id="1.10.10.60">
    <property type="entry name" value="Homeodomain-like"/>
    <property type="match status" value="1"/>
</dbReference>
<keyword evidence="8" id="KW-1185">Reference proteome</keyword>
<keyword evidence="2" id="KW-0229">DNA integration</keyword>
<dbReference type="EMBL" id="CP110618">
    <property type="protein sequence ID" value="UZJ27040.1"/>
    <property type="molecule type" value="Genomic_DNA"/>
</dbReference>
<dbReference type="PROSITE" id="PS51736">
    <property type="entry name" value="RECOMBINASES_3"/>
    <property type="match status" value="1"/>
</dbReference>
<dbReference type="SUPFAM" id="SSF53041">
    <property type="entry name" value="Resolvase-like"/>
    <property type="match status" value="1"/>
</dbReference>
<dbReference type="PANTHER" id="PTHR30461">
    <property type="entry name" value="DNA-INVERTASE FROM LAMBDOID PROPHAGE"/>
    <property type="match status" value="1"/>
</dbReference>
<dbReference type="Pfam" id="PF02796">
    <property type="entry name" value="HTH_7"/>
    <property type="match status" value="1"/>
</dbReference>
<dbReference type="InterPro" id="IPR050639">
    <property type="entry name" value="SSR_resolvase"/>
</dbReference>